<protein>
    <submittedName>
        <fullName evidence="2">Uncharacterized protein</fullName>
    </submittedName>
</protein>
<evidence type="ECO:0000313" key="2">
    <source>
        <dbReference type="EMBL" id="USP73349.1"/>
    </source>
</evidence>
<dbReference type="EMBL" id="CP089274">
    <property type="protein sequence ID" value="USP73349.1"/>
    <property type="molecule type" value="Genomic_DNA"/>
</dbReference>
<sequence length="701" mass="75556">MNFGARSPMLAVARESSPVHPAHDHFPCLSPDSCATWDTSSGDSLRNNQANTREGRSGCVAPGVGVGTRHGPRRSAVGVGSQRNSLSPRRLTDIQEDGAQGDSAADLELPKNRYPSPSRHLPGLRDESHEGPKTRSVFVTQSGIQASGEDPDNVCRLSTVSRRRSDTDNNASNAFTQSRRGLSPMQSSQVDLSGELSSNVGLRHSRSAEQVPHVSPRLNRGSPPRLATADETQDQRMSLAEVEEVDRAALLMQPIATSGLSEMHRACSPELVAEMRSLAVPAVGGLRQSFPESSPSLKESRKRVESTESPIKKGVNRTHPTQERSSARLGPVHGMPHMVPEGAIDDGLEKRGKDYSKEKESGVPGCMDGGVAAIGASGADAVEKLKTGNGTFPRQTPRSTAPPSNPQVEPSAVTRHRSNALHIQDPRYSSALTLPSSRSFYTQRNTAPPSNSQAAASRGRSRALHNQGRRTSSDLTFPLKRSSRSRTSTSQAGETRPCNPDTNYASAVSTNTAVDTFLPHSVASSPSHYSRPPHIRNRLSEASGTTAFSTAPPVLAPPPHPPADNIARAPADRLNSCSHISNQPHKAGEQYPTSVLSPPTAIFSDQSCVSDTDEMHDITREARDPLCKRILRACDNVYYKLVLRAGRAQSSPEWVEASATEVIQGRASVEAESRHSKKWWRKSTRLIRQLAAQKPSSENNG</sequence>
<feature type="region of interest" description="Disordered" evidence="1">
    <location>
        <begin position="37"/>
        <end position="234"/>
    </location>
</feature>
<reference evidence="2" key="1">
    <citation type="submission" date="2021-12" db="EMBL/GenBank/DDBJ databases">
        <title>Curvularia clavata genome.</title>
        <authorList>
            <person name="Cao Y."/>
        </authorList>
    </citation>
    <scope>NUCLEOTIDE SEQUENCE</scope>
    <source>
        <strain evidence="2">Yc1106</strain>
    </source>
</reference>
<feature type="region of interest" description="Disordered" evidence="1">
    <location>
        <begin position="286"/>
        <end position="349"/>
    </location>
</feature>
<feature type="compositionally biased region" description="Polar residues" evidence="1">
    <location>
        <begin position="168"/>
        <end position="200"/>
    </location>
</feature>
<feature type="compositionally biased region" description="Polar residues" evidence="1">
    <location>
        <begin position="430"/>
        <end position="449"/>
    </location>
</feature>
<accession>A0A9Q8Z081</accession>
<name>A0A9Q8Z081_CURCL</name>
<feature type="compositionally biased region" description="Polar residues" evidence="1">
    <location>
        <begin position="37"/>
        <end position="52"/>
    </location>
</feature>
<organism evidence="2 3">
    <name type="scientific">Curvularia clavata</name>
    <dbReference type="NCBI Taxonomy" id="95742"/>
    <lineage>
        <taxon>Eukaryota</taxon>
        <taxon>Fungi</taxon>
        <taxon>Dikarya</taxon>
        <taxon>Ascomycota</taxon>
        <taxon>Pezizomycotina</taxon>
        <taxon>Dothideomycetes</taxon>
        <taxon>Pleosporomycetidae</taxon>
        <taxon>Pleosporales</taxon>
        <taxon>Pleosporineae</taxon>
        <taxon>Pleosporaceae</taxon>
        <taxon>Curvularia</taxon>
    </lineage>
</organism>
<dbReference type="OrthoDB" id="3922633at2759"/>
<dbReference type="VEuPathDB" id="FungiDB:yc1106_00623"/>
<feature type="compositionally biased region" description="Polar residues" evidence="1">
    <location>
        <begin position="388"/>
        <end position="408"/>
    </location>
</feature>
<evidence type="ECO:0000256" key="1">
    <source>
        <dbReference type="SAM" id="MobiDB-lite"/>
    </source>
</evidence>
<feature type="region of interest" description="Disordered" evidence="1">
    <location>
        <begin position="386"/>
        <end position="502"/>
    </location>
</feature>
<dbReference type="Proteomes" id="UP001056012">
    <property type="component" value="Chromosome 1"/>
</dbReference>
<gene>
    <name evidence="2" type="ORF">yc1106_00623</name>
</gene>
<feature type="compositionally biased region" description="Basic and acidic residues" evidence="1">
    <location>
        <begin position="123"/>
        <end position="133"/>
    </location>
</feature>
<evidence type="ECO:0000313" key="3">
    <source>
        <dbReference type="Proteomes" id="UP001056012"/>
    </source>
</evidence>
<keyword evidence="3" id="KW-1185">Reference proteome</keyword>
<dbReference type="AlphaFoldDB" id="A0A9Q8Z081"/>
<proteinExistence type="predicted"/>